<comment type="caution">
    <text evidence="2">The sequence shown here is derived from an EMBL/GenBank/DDBJ whole genome shotgun (WGS) entry which is preliminary data.</text>
</comment>
<dbReference type="AlphaFoldDB" id="A0A430AYQ6"/>
<accession>A0A430AYQ6</accession>
<dbReference type="InterPro" id="IPR022496">
    <property type="entry name" value="T6A_TsaB"/>
</dbReference>
<evidence type="ECO:0000313" key="3">
    <source>
        <dbReference type="Proteomes" id="UP000288028"/>
    </source>
</evidence>
<dbReference type="GeneID" id="95581006"/>
<dbReference type="InterPro" id="IPR043129">
    <property type="entry name" value="ATPase_NBD"/>
</dbReference>
<dbReference type="GO" id="GO:0016740">
    <property type="term" value="F:transferase activity"/>
    <property type="evidence" value="ECO:0007669"/>
    <property type="project" value="UniProtKB-KW"/>
</dbReference>
<dbReference type="Pfam" id="PF00814">
    <property type="entry name" value="TsaD"/>
    <property type="match status" value="1"/>
</dbReference>
<dbReference type="CDD" id="cd24032">
    <property type="entry name" value="ASKHA_NBD_TsaB"/>
    <property type="match status" value="1"/>
</dbReference>
<organism evidence="2 3">
    <name type="scientific">Vagococcus carniphilus</name>
    <dbReference type="NCBI Taxonomy" id="218144"/>
    <lineage>
        <taxon>Bacteria</taxon>
        <taxon>Bacillati</taxon>
        <taxon>Bacillota</taxon>
        <taxon>Bacilli</taxon>
        <taxon>Lactobacillales</taxon>
        <taxon>Enterococcaceae</taxon>
        <taxon>Vagococcus</taxon>
    </lineage>
</organism>
<dbReference type="PANTHER" id="PTHR11735:SF11">
    <property type="entry name" value="TRNA THREONYLCARBAMOYLADENOSINE BIOSYNTHESIS PROTEIN TSAB"/>
    <property type="match status" value="1"/>
</dbReference>
<dbReference type="SUPFAM" id="SSF53067">
    <property type="entry name" value="Actin-like ATPase domain"/>
    <property type="match status" value="2"/>
</dbReference>
<sequence>MTVLGIDTSNQSMSLCLGENNKLIGSYFTATQKNHSTTLMPAIDFLFESNNKQPKDLEKIIVAEGPGSYTGLRIGVTTAKTLAWTLNLKLYSVSSLALIAASKKKFDGLIVPIINARRQNVYTGAYQWQDNQLISVIGDQHIFFESWLDQLAEVNQPIFFVGADLPEFISLINQRENKEMQYDESPLNNEINPASFLVLENLYSEIESVEKFTPRYLKKVEAEEKWLEKHVSNEDSNYVERV</sequence>
<dbReference type="EMBL" id="NGKB01000009">
    <property type="protein sequence ID" value="RSU13166.1"/>
    <property type="molecule type" value="Genomic_DNA"/>
</dbReference>
<name>A0A430AYQ6_9ENTE</name>
<reference evidence="2 3" key="1">
    <citation type="submission" date="2017-05" db="EMBL/GenBank/DDBJ databases">
        <title>Vagococcus spp. assemblies.</title>
        <authorList>
            <person name="Gulvik C.A."/>
        </authorList>
    </citation>
    <scope>NUCLEOTIDE SEQUENCE [LARGE SCALE GENOMIC DNA]</scope>
    <source>
        <strain evidence="2 3">SS1714</strain>
    </source>
</reference>
<keyword evidence="3" id="KW-1185">Reference proteome</keyword>
<proteinExistence type="predicted"/>
<dbReference type="Proteomes" id="UP000288028">
    <property type="component" value="Unassembled WGS sequence"/>
</dbReference>
<dbReference type="GO" id="GO:0005829">
    <property type="term" value="C:cytosol"/>
    <property type="evidence" value="ECO:0007669"/>
    <property type="project" value="TreeGrafter"/>
</dbReference>
<dbReference type="NCBIfam" id="TIGR03725">
    <property type="entry name" value="T6A_YeaZ"/>
    <property type="match status" value="1"/>
</dbReference>
<dbReference type="GO" id="GO:0002949">
    <property type="term" value="P:tRNA threonylcarbamoyladenosine modification"/>
    <property type="evidence" value="ECO:0007669"/>
    <property type="project" value="InterPro"/>
</dbReference>
<dbReference type="Gene3D" id="3.30.420.40">
    <property type="match status" value="2"/>
</dbReference>
<dbReference type="InterPro" id="IPR000905">
    <property type="entry name" value="Gcp-like_dom"/>
</dbReference>
<dbReference type="PANTHER" id="PTHR11735">
    <property type="entry name" value="TRNA N6-ADENOSINE THREONYLCARBAMOYLTRANSFERASE"/>
    <property type="match status" value="1"/>
</dbReference>
<evidence type="ECO:0000259" key="1">
    <source>
        <dbReference type="Pfam" id="PF00814"/>
    </source>
</evidence>
<evidence type="ECO:0000313" key="2">
    <source>
        <dbReference type="EMBL" id="RSU13166.1"/>
    </source>
</evidence>
<feature type="domain" description="Gcp-like" evidence="1">
    <location>
        <begin position="31"/>
        <end position="226"/>
    </location>
</feature>
<protein>
    <submittedName>
        <fullName evidence="2">tRNA (Adenosine(37)-N6)-threonylcarbamoyltransferase complex dimerization subunit type 1 TsaB</fullName>
    </submittedName>
</protein>
<gene>
    <name evidence="2" type="ORF">CBF28_09895</name>
</gene>
<keyword evidence="2" id="KW-0808">Transferase</keyword>
<dbReference type="RefSeq" id="WP_126794786.1">
    <property type="nucleotide sequence ID" value="NZ_CP060720.1"/>
</dbReference>
<dbReference type="OrthoDB" id="9784166at2"/>